<dbReference type="InterPro" id="IPR058060">
    <property type="entry name" value="HYC_CC_PP"/>
</dbReference>
<dbReference type="EMBL" id="FQZX01000001">
    <property type="protein sequence ID" value="SHJ34957.1"/>
    <property type="molecule type" value="Genomic_DNA"/>
</dbReference>
<dbReference type="OrthoDB" id="1493875at2"/>
<name>A0A1M6IKQ3_9FLAO</name>
<evidence type="ECO:0008006" key="3">
    <source>
        <dbReference type="Google" id="ProtNLM"/>
    </source>
</evidence>
<dbReference type="InterPro" id="IPR058512">
    <property type="entry name" value="DUF8199"/>
</dbReference>
<dbReference type="RefSeq" id="WP_073240370.1">
    <property type="nucleotide sequence ID" value="NZ_FQZX01000001.1"/>
</dbReference>
<proteinExistence type="predicted"/>
<reference evidence="2" key="1">
    <citation type="submission" date="2016-11" db="EMBL/GenBank/DDBJ databases">
        <authorList>
            <person name="Varghese N."/>
            <person name="Submissions S."/>
        </authorList>
    </citation>
    <scope>NUCLEOTIDE SEQUENCE [LARGE SCALE GENOMIC DNA]</scope>
    <source>
        <strain evidence="2">DSM 16478</strain>
    </source>
</reference>
<organism evidence="1 2">
    <name type="scientific">Maribacter aquivivus</name>
    <dbReference type="NCBI Taxonomy" id="228958"/>
    <lineage>
        <taxon>Bacteria</taxon>
        <taxon>Pseudomonadati</taxon>
        <taxon>Bacteroidota</taxon>
        <taxon>Flavobacteriia</taxon>
        <taxon>Flavobacteriales</taxon>
        <taxon>Flavobacteriaceae</taxon>
        <taxon>Maribacter</taxon>
    </lineage>
</organism>
<dbReference type="Proteomes" id="UP000184314">
    <property type="component" value="Unassembled WGS sequence"/>
</dbReference>
<gene>
    <name evidence="1" type="ORF">SAMN04488007_0047</name>
</gene>
<evidence type="ECO:0000313" key="1">
    <source>
        <dbReference type="EMBL" id="SHJ34957.1"/>
    </source>
</evidence>
<evidence type="ECO:0000313" key="2">
    <source>
        <dbReference type="Proteomes" id="UP000184314"/>
    </source>
</evidence>
<dbReference type="NCBIfam" id="NF047658">
    <property type="entry name" value="HYC_CC_PP"/>
    <property type="match status" value="1"/>
</dbReference>
<accession>A0A1M6IKQ3</accession>
<sequence>MKKVSQKIMSILMAFVVLFSTMSFTIDLHYCGDTIVDYSFFHNVETCGMKKEQVVSTCENPEMKNKSCCSDEQIIIEGQEDLKNNFSTLTFEQQIFVASFLYSYINLFEGTASEEVPYKDYPPPFVIRDVQVLHQTFVI</sequence>
<dbReference type="Pfam" id="PF26622">
    <property type="entry name" value="DUF8199"/>
    <property type="match status" value="1"/>
</dbReference>
<dbReference type="AlphaFoldDB" id="A0A1M6IKQ3"/>
<keyword evidence="2" id="KW-1185">Reference proteome</keyword>
<protein>
    <recommendedName>
        <fullName evidence="3">Secreted protein</fullName>
    </recommendedName>
</protein>
<dbReference type="STRING" id="228958.SAMN04488007_0047"/>